<gene>
    <name evidence="2" type="ORF">VCHENC02_4294</name>
</gene>
<reference evidence="2 3" key="1">
    <citation type="submission" date="2012-10" db="EMBL/GenBank/DDBJ databases">
        <title>Genome sequence of Vibrio Cholerae HENC-02.</title>
        <authorList>
            <person name="Eppinger M."/>
            <person name="Hasan N.A."/>
            <person name="Sengamalay N."/>
            <person name="Hine E."/>
            <person name="Su Q."/>
            <person name="Daugherty S.C."/>
            <person name="Young S."/>
            <person name="Sadzewicz L."/>
            <person name="Tallon L."/>
            <person name="Cebula T.A."/>
            <person name="Ravel J."/>
            <person name="Colwell R.R."/>
        </authorList>
    </citation>
    <scope>NUCLEOTIDE SEQUENCE [LARGE SCALE GENOMIC DNA]</scope>
    <source>
        <strain evidence="2 3">HENC-02</strain>
    </source>
</reference>
<feature type="region of interest" description="Disordered" evidence="1">
    <location>
        <begin position="276"/>
        <end position="313"/>
    </location>
</feature>
<dbReference type="Proteomes" id="UP000008367">
    <property type="component" value="Unassembled WGS sequence"/>
</dbReference>
<dbReference type="RefSeq" id="WP_009702244.1">
    <property type="nucleotide sequence ID" value="NZ_CP104017.1"/>
</dbReference>
<name>A0A454CU64_VIBHA</name>
<proteinExistence type="predicted"/>
<dbReference type="STRING" id="669.AL538_20100"/>
<feature type="region of interest" description="Disordered" evidence="1">
    <location>
        <begin position="87"/>
        <end position="107"/>
    </location>
</feature>
<protein>
    <recommendedName>
        <fullName evidence="4">DnaT DNA-binding domain-containing protein</fullName>
    </recommendedName>
</protein>
<feature type="compositionally biased region" description="Low complexity" evidence="1">
    <location>
        <begin position="91"/>
        <end position="104"/>
    </location>
</feature>
<feature type="compositionally biased region" description="Basic and acidic residues" evidence="1">
    <location>
        <begin position="288"/>
        <end position="313"/>
    </location>
</feature>
<evidence type="ECO:0000256" key="1">
    <source>
        <dbReference type="SAM" id="MobiDB-lite"/>
    </source>
</evidence>
<dbReference type="EMBL" id="AJSR01001868">
    <property type="protein sequence ID" value="EKM29931.1"/>
    <property type="molecule type" value="Genomic_DNA"/>
</dbReference>
<evidence type="ECO:0000313" key="3">
    <source>
        <dbReference type="Proteomes" id="UP000008367"/>
    </source>
</evidence>
<sequence>MSYKHTYLAWQAHNVSAEEKLVLLKLSDIASADGQASFVLRDITQECLCEEFKLSSILFALSQKGLLAMGRTTREGSVERHSCQLTLDSDSQSAPQPSVQQAAPMTEKPSITTLEGAGLPQWANKTCDFYKVPASYRDDVWREFIRQNGRGNVNISRLERNFENWLEESKRTGRLEKLTSNHQAEEPAAPNSYRNVESSSRPNNGYLNSYDLDENTIPSWAERELHHSALDMDLRVFWKEFVLYQKTQANFIGPVTQFVNKLRYSINLKKQWMEKDRQKQARYQQHSSARDKHVSPSEEFRQFLREQGKKPSF</sequence>
<comment type="caution">
    <text evidence="2">The sequence shown here is derived from an EMBL/GenBank/DDBJ whole genome shotgun (WGS) entry which is preliminary data.</text>
</comment>
<evidence type="ECO:0008006" key="4">
    <source>
        <dbReference type="Google" id="ProtNLM"/>
    </source>
</evidence>
<feature type="compositionally biased region" description="Basic and acidic residues" evidence="1">
    <location>
        <begin position="173"/>
        <end position="185"/>
    </location>
</feature>
<feature type="compositionally biased region" description="Polar residues" evidence="1">
    <location>
        <begin position="192"/>
        <end position="205"/>
    </location>
</feature>
<feature type="region of interest" description="Disordered" evidence="1">
    <location>
        <begin position="173"/>
        <end position="205"/>
    </location>
</feature>
<dbReference type="AlphaFoldDB" id="A0A454CU64"/>
<accession>A0A454CU64</accession>
<organism evidence="2 3">
    <name type="scientific">Vibrio harveyi</name>
    <name type="common">Beneckea harveyi</name>
    <dbReference type="NCBI Taxonomy" id="669"/>
    <lineage>
        <taxon>Bacteria</taxon>
        <taxon>Pseudomonadati</taxon>
        <taxon>Pseudomonadota</taxon>
        <taxon>Gammaproteobacteria</taxon>
        <taxon>Vibrionales</taxon>
        <taxon>Vibrionaceae</taxon>
        <taxon>Vibrio</taxon>
    </lineage>
</organism>
<evidence type="ECO:0000313" key="2">
    <source>
        <dbReference type="EMBL" id="EKM29931.1"/>
    </source>
</evidence>